<reference evidence="3" key="1">
    <citation type="journal article" date="2020" name="Fungal Divers.">
        <title>Resolving the Mortierellaceae phylogeny through synthesis of multi-gene phylogenetics and phylogenomics.</title>
        <authorList>
            <person name="Vandepol N."/>
            <person name="Liber J."/>
            <person name="Desiro A."/>
            <person name="Na H."/>
            <person name="Kennedy M."/>
            <person name="Barry K."/>
            <person name="Grigoriev I.V."/>
            <person name="Miller A.N."/>
            <person name="O'Donnell K."/>
            <person name="Stajich J.E."/>
            <person name="Bonito G."/>
        </authorList>
    </citation>
    <scope>NUCLEOTIDE SEQUENCE</scope>
    <source>
        <strain evidence="3">NRRL 28262</strain>
    </source>
</reference>
<evidence type="ECO:0000313" key="3">
    <source>
        <dbReference type="EMBL" id="KAG0254363.1"/>
    </source>
</evidence>
<protein>
    <submittedName>
        <fullName evidence="3">Uncharacterized protein</fullName>
    </submittedName>
</protein>
<feature type="region of interest" description="Disordered" evidence="1">
    <location>
        <begin position="22"/>
        <end position="61"/>
    </location>
</feature>
<name>A0AAD4H193_9FUNG</name>
<dbReference type="Proteomes" id="UP001194580">
    <property type="component" value="Unassembled WGS sequence"/>
</dbReference>
<feature type="compositionally biased region" description="Low complexity" evidence="1">
    <location>
        <begin position="42"/>
        <end position="61"/>
    </location>
</feature>
<keyword evidence="4" id="KW-1185">Reference proteome</keyword>
<evidence type="ECO:0000313" key="4">
    <source>
        <dbReference type="Proteomes" id="UP001194580"/>
    </source>
</evidence>
<accession>A0AAD4H193</accession>
<comment type="caution">
    <text evidence="3">The sequence shown here is derived from an EMBL/GenBank/DDBJ whole genome shotgun (WGS) entry which is preliminary data.</text>
</comment>
<dbReference type="AlphaFoldDB" id="A0AAD4H193"/>
<organism evidence="3 4">
    <name type="scientific">Linnemannia exigua</name>
    <dbReference type="NCBI Taxonomy" id="604196"/>
    <lineage>
        <taxon>Eukaryota</taxon>
        <taxon>Fungi</taxon>
        <taxon>Fungi incertae sedis</taxon>
        <taxon>Mucoromycota</taxon>
        <taxon>Mortierellomycotina</taxon>
        <taxon>Mortierellomycetes</taxon>
        <taxon>Mortierellales</taxon>
        <taxon>Mortierellaceae</taxon>
        <taxon>Linnemannia</taxon>
    </lineage>
</organism>
<dbReference type="EMBL" id="JAAAIL010002815">
    <property type="protein sequence ID" value="KAG0254363.1"/>
    <property type="molecule type" value="Genomic_DNA"/>
</dbReference>
<feature type="signal peptide" evidence="2">
    <location>
        <begin position="1"/>
        <end position="21"/>
    </location>
</feature>
<sequence length="424" mass="46491">MKITTLLSVLLATSLAATVNAATKTSPLSTEPTAIPESVDPIFRSSQSNSRQQSPSPSNNDSSIFDALVNYDSNAADALIEIYNNAISVNNKARNTAFLSNAVAKKVAPSKDILPFCVAVAKNPTRTKIFRNKQVCDGKGWKTLFVFTAHTKKDPHHAAYPACVSYSKVPDMSMVWHARETCDVATWKTDFVFYMSGKMRANDPKVGPYHESSVQWITNNPDRVMIYPYYLGDKHGWTGHGPTSIAYRSRWRLSTAREMAYLKADIANHGQVHKGISMATPPNAATHRCVQDLVQVYEEQWIATKKPLTLWGKKSSRYVNEAKRDGCSNLVASSVVQVSRITKKGITSLELVINKRVYAAVSLPGDMASPPYYVRLALQESLRTGKPIPVAVDKKIPGQIVGLVAGTIATFGGRETFVGPIPNA</sequence>
<feature type="chain" id="PRO_5042051090" evidence="2">
    <location>
        <begin position="22"/>
        <end position="424"/>
    </location>
</feature>
<proteinExistence type="predicted"/>
<evidence type="ECO:0000256" key="2">
    <source>
        <dbReference type="SAM" id="SignalP"/>
    </source>
</evidence>
<gene>
    <name evidence="3" type="ORF">BGZ95_006066</name>
</gene>
<keyword evidence="2" id="KW-0732">Signal</keyword>
<evidence type="ECO:0000256" key="1">
    <source>
        <dbReference type="SAM" id="MobiDB-lite"/>
    </source>
</evidence>